<keyword evidence="9" id="KW-1185">Reference proteome</keyword>
<dbReference type="GO" id="GO:0005506">
    <property type="term" value="F:iron ion binding"/>
    <property type="evidence" value="ECO:0007669"/>
    <property type="project" value="InterPro"/>
</dbReference>
<dbReference type="Pfam" id="PF00848">
    <property type="entry name" value="Ring_hydroxyl_A"/>
    <property type="match status" value="1"/>
</dbReference>
<dbReference type="InterPro" id="IPR015879">
    <property type="entry name" value="Ring_hydroxy_dOase_asu_C_dom"/>
</dbReference>
<keyword evidence="2" id="KW-0001">2Fe-2S</keyword>
<dbReference type="Proteomes" id="UP000193749">
    <property type="component" value="Unassembled WGS sequence"/>
</dbReference>
<dbReference type="InterPro" id="IPR017941">
    <property type="entry name" value="Rieske_2Fe-2S"/>
</dbReference>
<dbReference type="STRING" id="55209.HA50_08155"/>
<evidence type="ECO:0000256" key="2">
    <source>
        <dbReference type="ARBA" id="ARBA00022714"/>
    </source>
</evidence>
<dbReference type="Pfam" id="PF00355">
    <property type="entry name" value="Rieske"/>
    <property type="match status" value="1"/>
</dbReference>
<feature type="domain" description="Rieske" evidence="7">
    <location>
        <begin position="57"/>
        <end position="163"/>
    </location>
</feature>
<dbReference type="PROSITE" id="PS51296">
    <property type="entry name" value="RIESKE"/>
    <property type="match status" value="1"/>
</dbReference>
<dbReference type="PANTHER" id="PTHR43756:SF5">
    <property type="entry name" value="CHOLINE MONOOXYGENASE, CHLOROPLASTIC"/>
    <property type="match status" value="1"/>
</dbReference>
<dbReference type="GO" id="GO:0016491">
    <property type="term" value="F:oxidoreductase activity"/>
    <property type="evidence" value="ECO:0007669"/>
    <property type="project" value="UniProtKB-KW"/>
</dbReference>
<protein>
    <submittedName>
        <fullName evidence="8">(2Fe-2S)-binding protein</fullName>
    </submittedName>
</protein>
<name>A0A1X1ETH6_PANCY</name>
<keyword evidence="4" id="KW-0560">Oxidoreductase</keyword>
<dbReference type="OrthoDB" id="9769355at2"/>
<keyword evidence="5" id="KW-0408">Iron</keyword>
<evidence type="ECO:0000259" key="7">
    <source>
        <dbReference type="PROSITE" id="PS51296"/>
    </source>
</evidence>
<dbReference type="SUPFAM" id="SSF50022">
    <property type="entry name" value="ISP domain"/>
    <property type="match status" value="1"/>
</dbReference>
<dbReference type="InterPro" id="IPR001663">
    <property type="entry name" value="Rng_hydr_dOase-A"/>
</dbReference>
<dbReference type="PRINTS" id="PR00090">
    <property type="entry name" value="RNGDIOXGNASE"/>
</dbReference>
<evidence type="ECO:0000256" key="4">
    <source>
        <dbReference type="ARBA" id="ARBA00023002"/>
    </source>
</evidence>
<keyword evidence="3" id="KW-0479">Metal-binding</keyword>
<evidence type="ECO:0000256" key="3">
    <source>
        <dbReference type="ARBA" id="ARBA00022723"/>
    </source>
</evidence>
<evidence type="ECO:0000313" key="8">
    <source>
        <dbReference type="EMBL" id="ORM93320.1"/>
    </source>
</evidence>
<evidence type="ECO:0000256" key="1">
    <source>
        <dbReference type="ARBA" id="ARBA00001962"/>
    </source>
</evidence>
<dbReference type="Gene3D" id="3.90.380.10">
    <property type="entry name" value="Naphthalene 1,2-dioxygenase Alpha Subunit, Chain A, domain 1"/>
    <property type="match status" value="1"/>
</dbReference>
<reference evidence="8 9" key="1">
    <citation type="journal article" date="2017" name="Antonie Van Leeuwenhoek">
        <title>Phylogenomic resolution of the bacterial genus Pantoea and its relationship with Erwinia and Tatumella.</title>
        <authorList>
            <person name="Palmer M."/>
            <person name="Steenkamp E.T."/>
            <person name="Coetzee M.P."/>
            <person name="Chan W.Y."/>
            <person name="van Zyl E."/>
            <person name="De Maayer P."/>
            <person name="Coutinho T.A."/>
            <person name="Blom J."/>
            <person name="Smits T.H."/>
            <person name="Duffy B."/>
            <person name="Venter S.N."/>
        </authorList>
    </citation>
    <scope>NUCLEOTIDE SEQUENCE [LARGE SCALE GENOMIC DNA]</scope>
    <source>
        <strain evidence="8 9">LMG 2657</strain>
    </source>
</reference>
<comment type="cofactor">
    <cofactor evidence="1">
        <name>Fe cation</name>
        <dbReference type="ChEBI" id="CHEBI:24875"/>
    </cofactor>
</comment>
<dbReference type="RefSeq" id="WP_084873973.1">
    <property type="nucleotide sequence ID" value="NZ_JAGGMY010000001.1"/>
</dbReference>
<dbReference type="GO" id="GO:0051537">
    <property type="term" value="F:2 iron, 2 sulfur cluster binding"/>
    <property type="evidence" value="ECO:0007669"/>
    <property type="project" value="UniProtKB-KW"/>
</dbReference>
<dbReference type="InterPro" id="IPR036922">
    <property type="entry name" value="Rieske_2Fe-2S_sf"/>
</dbReference>
<dbReference type="AlphaFoldDB" id="A0A1X1ETH6"/>
<proteinExistence type="predicted"/>
<organism evidence="8 9">
    <name type="scientific">Pantoea cypripedii</name>
    <name type="common">Pectobacterium cypripedii</name>
    <name type="synonym">Erwinia cypripedii</name>
    <dbReference type="NCBI Taxonomy" id="55209"/>
    <lineage>
        <taxon>Bacteria</taxon>
        <taxon>Pseudomonadati</taxon>
        <taxon>Pseudomonadota</taxon>
        <taxon>Gammaproteobacteria</taxon>
        <taxon>Enterobacterales</taxon>
        <taxon>Erwiniaceae</taxon>
        <taxon>Pantoea</taxon>
    </lineage>
</organism>
<dbReference type="PANTHER" id="PTHR43756">
    <property type="entry name" value="CHOLINE MONOOXYGENASE, CHLOROPLASTIC"/>
    <property type="match status" value="1"/>
</dbReference>
<evidence type="ECO:0000256" key="6">
    <source>
        <dbReference type="ARBA" id="ARBA00023014"/>
    </source>
</evidence>
<dbReference type="Gene3D" id="2.102.10.10">
    <property type="entry name" value="Rieske [2Fe-2S] iron-sulphur domain"/>
    <property type="match status" value="1"/>
</dbReference>
<evidence type="ECO:0000313" key="9">
    <source>
        <dbReference type="Proteomes" id="UP000193749"/>
    </source>
</evidence>
<dbReference type="CDD" id="cd03469">
    <property type="entry name" value="Rieske_RO_Alpha_N"/>
    <property type="match status" value="1"/>
</dbReference>
<gene>
    <name evidence="8" type="ORF">HA50_08155</name>
</gene>
<sequence length="387" mass="44271">MYREKIDVVFDDGDSILQRMLEQQRHDASRAETLPPEAYNSDSFFRLEEDKVFRQDWLFVGHVSQVANLNDFFTLDVVGEPLLIVRNDEGIAVFSNVCLHRWAPIAQGSGNSRSFICPFHNWTYNTHGKLSGAPSMNQAQDFDRQQCSLPKIRHEVVFGMIFVTFNADAPSMAERLAPMAERFERYHFADLVTAYTLDYDCPYNWKMAIETFMECYHHAAVHRTTLEDSFPGRLSSIIDDGPGWTICHQPLRKNGELSEILTEGLQPFSGLNEEQMRYSELVLLYPNCLISLNPDRISISAILPISPHATQWHRVVLVSPESAARNDFAQTAASMKQGSLTIIDEDQWINAEQQRGSRSRLARPGRLSHLETTVWHLANYLKTRMAE</sequence>
<accession>A0A1X1ETH6</accession>
<keyword evidence="6" id="KW-0411">Iron-sulfur</keyword>
<evidence type="ECO:0000256" key="5">
    <source>
        <dbReference type="ARBA" id="ARBA00023004"/>
    </source>
</evidence>
<dbReference type="EMBL" id="MLJI01000001">
    <property type="protein sequence ID" value="ORM93320.1"/>
    <property type="molecule type" value="Genomic_DNA"/>
</dbReference>
<dbReference type="SUPFAM" id="SSF55961">
    <property type="entry name" value="Bet v1-like"/>
    <property type="match status" value="1"/>
</dbReference>
<comment type="caution">
    <text evidence="8">The sequence shown here is derived from an EMBL/GenBank/DDBJ whole genome shotgun (WGS) entry which is preliminary data.</text>
</comment>